<feature type="transmembrane region" description="Helical" evidence="1">
    <location>
        <begin position="85"/>
        <end position="103"/>
    </location>
</feature>
<gene>
    <name evidence="2" type="ORF">HMPREF9238_00089</name>
</gene>
<accession>A0A9W5VVX2</accession>
<organism evidence="2 3">
    <name type="scientific">Gleimia europaea ACS-120-V-Col10b</name>
    <dbReference type="NCBI Taxonomy" id="883069"/>
    <lineage>
        <taxon>Bacteria</taxon>
        <taxon>Bacillati</taxon>
        <taxon>Actinomycetota</taxon>
        <taxon>Actinomycetes</taxon>
        <taxon>Actinomycetales</taxon>
        <taxon>Actinomycetaceae</taxon>
        <taxon>Gleimia</taxon>
    </lineage>
</organism>
<feature type="transmembrane region" description="Helical" evidence="1">
    <location>
        <begin position="217"/>
        <end position="238"/>
    </location>
</feature>
<feature type="transmembrane region" description="Helical" evidence="1">
    <location>
        <begin position="123"/>
        <end position="144"/>
    </location>
</feature>
<dbReference type="OrthoDB" id="3267205at2"/>
<keyword evidence="1" id="KW-0472">Membrane</keyword>
<reference evidence="2 3" key="1">
    <citation type="submission" date="2013-05" db="EMBL/GenBank/DDBJ databases">
        <title>The Genome Sequence of Actinomyces europaeus ACS-120-V-COL10B.</title>
        <authorList>
            <consortium name="The Broad Institute Genomics Platform"/>
            <person name="Earl A."/>
            <person name="Ward D."/>
            <person name="Feldgarden M."/>
            <person name="Gevers D."/>
            <person name="Saerens B."/>
            <person name="Vaneechoutte M."/>
            <person name="Walker B."/>
            <person name="Young S."/>
            <person name="Zeng Q."/>
            <person name="Gargeya S."/>
            <person name="Fitzgerald M."/>
            <person name="Haas B."/>
            <person name="Abouelleil A."/>
            <person name="Allen A.W."/>
            <person name="Alvarado L."/>
            <person name="Arachchi H.M."/>
            <person name="Berlin A.M."/>
            <person name="Chapman S.B."/>
            <person name="Gainer-Dewar J."/>
            <person name="Goldberg J."/>
            <person name="Griggs A."/>
            <person name="Gujja S."/>
            <person name="Hansen M."/>
            <person name="Howarth C."/>
            <person name="Imamovic A."/>
            <person name="Ireland A."/>
            <person name="Larimer J."/>
            <person name="McCowan C."/>
            <person name="Murphy C."/>
            <person name="Pearson M."/>
            <person name="Poon T.W."/>
            <person name="Priest M."/>
            <person name="Roberts A."/>
            <person name="Saif S."/>
            <person name="Shea T."/>
            <person name="Sisk P."/>
            <person name="Sykes S."/>
            <person name="Wortman J."/>
            <person name="Nusbaum C."/>
            <person name="Birren B."/>
        </authorList>
    </citation>
    <scope>NUCLEOTIDE SEQUENCE [LARGE SCALE GENOMIC DNA]</scope>
    <source>
        <strain evidence="2 3">ACS-120-V-Col10b</strain>
    </source>
</reference>
<dbReference type="EMBL" id="AGWN01000001">
    <property type="protein sequence ID" value="EPD30351.1"/>
    <property type="molecule type" value="Genomic_DNA"/>
</dbReference>
<keyword evidence="1" id="KW-1133">Transmembrane helix</keyword>
<feature type="transmembrane region" description="Helical" evidence="1">
    <location>
        <begin position="12"/>
        <end position="31"/>
    </location>
</feature>
<name>A0A9W5VVX2_9ACTO</name>
<dbReference type="RefSeq" id="WP_016443463.1">
    <property type="nucleotide sequence ID" value="NZ_KE150266.1"/>
</dbReference>
<proteinExistence type="predicted"/>
<comment type="caution">
    <text evidence="2">The sequence shown here is derived from an EMBL/GenBank/DDBJ whole genome shotgun (WGS) entry which is preliminary data.</text>
</comment>
<evidence type="ECO:0000313" key="2">
    <source>
        <dbReference type="EMBL" id="EPD30351.1"/>
    </source>
</evidence>
<protein>
    <submittedName>
        <fullName evidence="2">Uncharacterized protein</fullName>
    </submittedName>
</protein>
<dbReference type="Proteomes" id="UP000014387">
    <property type="component" value="Unassembled WGS sequence"/>
</dbReference>
<keyword evidence="3" id="KW-1185">Reference proteome</keyword>
<feature type="transmembrane region" description="Helical" evidence="1">
    <location>
        <begin position="43"/>
        <end position="64"/>
    </location>
</feature>
<sequence length="248" mass="27473">MLRMTDFRLLAAKHGRVMIPLIMVIIALAIVRVVSDELVVQQIYGIGVMLLEIAITLYALDAVLRLTGTCDDRLLLLSSLSRWRLAVCNMLVLCFYLLCSYGATLLPLAKSSSVDGMVQLANLLGYIVSIFTGLGLMLLVSYTLKNIRTRFPYLLSAWFVFSVTILLAVIACVQMLKKVAPEAQWLLGVTSSDSIVNLYSASIPVTVIGLGDQVNNAFFFIVANMLLGIIVWLSAFMLSRRKNNFIRL</sequence>
<evidence type="ECO:0000313" key="3">
    <source>
        <dbReference type="Proteomes" id="UP000014387"/>
    </source>
</evidence>
<evidence type="ECO:0000256" key="1">
    <source>
        <dbReference type="SAM" id="Phobius"/>
    </source>
</evidence>
<feature type="transmembrane region" description="Helical" evidence="1">
    <location>
        <begin position="151"/>
        <end position="176"/>
    </location>
</feature>
<dbReference type="AlphaFoldDB" id="A0A9W5VVX2"/>
<keyword evidence="1" id="KW-0812">Transmembrane</keyword>